<evidence type="ECO:0000313" key="2">
    <source>
        <dbReference type="Proteomes" id="UP000593565"/>
    </source>
</evidence>
<organism evidence="1 2">
    <name type="scientific">Ameiurus melas</name>
    <name type="common">Black bullhead</name>
    <name type="synonym">Silurus melas</name>
    <dbReference type="NCBI Taxonomy" id="219545"/>
    <lineage>
        <taxon>Eukaryota</taxon>
        <taxon>Metazoa</taxon>
        <taxon>Chordata</taxon>
        <taxon>Craniata</taxon>
        <taxon>Vertebrata</taxon>
        <taxon>Euteleostomi</taxon>
        <taxon>Actinopterygii</taxon>
        <taxon>Neopterygii</taxon>
        <taxon>Teleostei</taxon>
        <taxon>Ostariophysi</taxon>
        <taxon>Siluriformes</taxon>
        <taxon>Ictaluridae</taxon>
        <taxon>Ameiurus</taxon>
    </lineage>
</organism>
<gene>
    <name evidence="1" type="ORF">AMELA_G00187630</name>
</gene>
<keyword evidence="2" id="KW-1185">Reference proteome</keyword>
<sequence>MINQAGVKIMHQHHSRPQKISIRRIDWLLDYVCVTPVTGPSPGSPVLFLFARFRSRCEQRSKGEQLFVKK</sequence>
<comment type="caution">
    <text evidence="1">The sequence shown here is derived from an EMBL/GenBank/DDBJ whole genome shotgun (WGS) entry which is preliminary data.</text>
</comment>
<evidence type="ECO:0000313" key="1">
    <source>
        <dbReference type="EMBL" id="KAF4078956.1"/>
    </source>
</evidence>
<protein>
    <submittedName>
        <fullName evidence="1">Uncharacterized protein</fullName>
    </submittedName>
</protein>
<proteinExistence type="predicted"/>
<dbReference type="Proteomes" id="UP000593565">
    <property type="component" value="Unassembled WGS sequence"/>
</dbReference>
<dbReference type="AlphaFoldDB" id="A0A7J6A817"/>
<accession>A0A7J6A817</accession>
<dbReference type="EMBL" id="JAAGNN010000016">
    <property type="protein sequence ID" value="KAF4078956.1"/>
    <property type="molecule type" value="Genomic_DNA"/>
</dbReference>
<reference evidence="1 2" key="1">
    <citation type="submission" date="2020-02" db="EMBL/GenBank/DDBJ databases">
        <title>A chromosome-scale genome assembly of the black bullhead catfish (Ameiurus melas).</title>
        <authorList>
            <person name="Wen M."/>
            <person name="Zham M."/>
            <person name="Cabau C."/>
            <person name="Klopp C."/>
            <person name="Donnadieu C."/>
            <person name="Roques C."/>
            <person name="Bouchez O."/>
            <person name="Lampietro C."/>
            <person name="Jouanno E."/>
            <person name="Herpin A."/>
            <person name="Louis A."/>
            <person name="Berthelot C."/>
            <person name="Parey E."/>
            <person name="Roest-Crollius H."/>
            <person name="Braasch I."/>
            <person name="Postlethwait J."/>
            <person name="Robinson-Rechavi M."/>
            <person name="Echchiki A."/>
            <person name="Begum T."/>
            <person name="Montfort J."/>
            <person name="Schartl M."/>
            <person name="Bobe J."/>
            <person name="Guiguen Y."/>
        </authorList>
    </citation>
    <scope>NUCLEOTIDE SEQUENCE [LARGE SCALE GENOMIC DNA]</scope>
    <source>
        <strain evidence="1">M_S1</strain>
        <tissue evidence="1">Blood</tissue>
    </source>
</reference>
<name>A0A7J6A817_AMEME</name>